<proteinExistence type="predicted"/>
<dbReference type="AlphaFoldDB" id="A0A0F9PMY6"/>
<protein>
    <recommendedName>
        <fullName evidence="2">N-sulphoglucosamine sulphohydrolase C-terminal domain-containing protein</fullName>
    </recommendedName>
</protein>
<dbReference type="Gene3D" id="3.40.720.10">
    <property type="entry name" value="Alkaline Phosphatase, subunit A"/>
    <property type="match status" value="1"/>
</dbReference>
<name>A0A0F9PMY6_9ZZZZ</name>
<gene>
    <name evidence="1" type="ORF">LCGC14_0806680</name>
</gene>
<evidence type="ECO:0008006" key="2">
    <source>
        <dbReference type="Google" id="ProtNLM"/>
    </source>
</evidence>
<organism evidence="1">
    <name type="scientific">marine sediment metagenome</name>
    <dbReference type="NCBI Taxonomy" id="412755"/>
    <lineage>
        <taxon>unclassified sequences</taxon>
        <taxon>metagenomes</taxon>
        <taxon>ecological metagenomes</taxon>
    </lineage>
</organism>
<comment type="caution">
    <text evidence="1">The sequence shown here is derived from an EMBL/GenBank/DDBJ whole genome shotgun (WGS) entry which is preliminary data.</text>
</comment>
<accession>A0A0F9PMY6</accession>
<dbReference type="InterPro" id="IPR017850">
    <property type="entry name" value="Alkaline_phosphatase_core_sf"/>
</dbReference>
<evidence type="ECO:0000313" key="1">
    <source>
        <dbReference type="EMBL" id="KKN33145.1"/>
    </source>
</evidence>
<sequence>MSRICWGRWSVFRIISLSFSILKDPKERVRDFCLVEHDEEIEQFRTNIRIRHLITEKYKLTLYNGFPGYGDLFSRINDPLEIQNLWYDENYSDTRNKLVEKRFHENLNAQSRYPKRLAMS</sequence>
<reference evidence="1" key="1">
    <citation type="journal article" date="2015" name="Nature">
        <title>Complex archaea that bridge the gap between prokaryotes and eukaryotes.</title>
        <authorList>
            <person name="Spang A."/>
            <person name="Saw J.H."/>
            <person name="Jorgensen S.L."/>
            <person name="Zaremba-Niedzwiedzka K."/>
            <person name="Martijn J."/>
            <person name="Lind A.E."/>
            <person name="van Eijk R."/>
            <person name="Schleper C."/>
            <person name="Guy L."/>
            <person name="Ettema T.J."/>
        </authorList>
    </citation>
    <scope>NUCLEOTIDE SEQUENCE</scope>
</reference>
<dbReference type="EMBL" id="LAZR01002200">
    <property type="protein sequence ID" value="KKN33145.1"/>
    <property type="molecule type" value="Genomic_DNA"/>
</dbReference>
<dbReference type="SUPFAM" id="SSF53649">
    <property type="entry name" value="Alkaline phosphatase-like"/>
    <property type="match status" value="1"/>
</dbReference>